<evidence type="ECO:0000256" key="2">
    <source>
        <dbReference type="SAM" id="Phobius"/>
    </source>
</evidence>
<dbReference type="PANTHER" id="PTHR20963:SF42">
    <property type="entry name" value="PHOSPHOGLYCERATE MUTASE-LIKE PROTEIN"/>
    <property type="match status" value="1"/>
</dbReference>
<reference evidence="3 4" key="1">
    <citation type="submission" date="2014-04" db="EMBL/GenBank/DDBJ databases">
        <title>Evolutionary Origins and Diversification of the Mycorrhizal Mutualists.</title>
        <authorList>
            <consortium name="DOE Joint Genome Institute"/>
            <consortium name="Mycorrhizal Genomics Consortium"/>
            <person name="Kohler A."/>
            <person name="Kuo A."/>
            <person name="Nagy L.G."/>
            <person name="Floudas D."/>
            <person name="Copeland A."/>
            <person name="Barry K.W."/>
            <person name="Cichocki N."/>
            <person name="Veneault-Fourrey C."/>
            <person name="LaButti K."/>
            <person name="Lindquist E.A."/>
            <person name="Lipzen A."/>
            <person name="Lundell T."/>
            <person name="Morin E."/>
            <person name="Murat C."/>
            <person name="Riley R."/>
            <person name="Ohm R."/>
            <person name="Sun H."/>
            <person name="Tunlid A."/>
            <person name="Henrissat B."/>
            <person name="Grigoriev I.V."/>
            <person name="Hibbett D.S."/>
            <person name="Martin F."/>
        </authorList>
    </citation>
    <scope>NUCLEOTIDE SEQUENCE [LARGE SCALE GENOMIC DNA]</scope>
    <source>
        <strain evidence="3 4">MD-312</strain>
    </source>
</reference>
<name>A0A0C9WD13_9AGAM</name>
<keyword evidence="1" id="KW-0378">Hydrolase</keyword>
<dbReference type="GO" id="GO:0003993">
    <property type="term" value="F:acid phosphatase activity"/>
    <property type="evidence" value="ECO:0007669"/>
    <property type="project" value="TreeGrafter"/>
</dbReference>
<dbReference type="PANTHER" id="PTHR20963">
    <property type="entry name" value="MULTIPLE INOSITOL POLYPHOSPHATE PHOSPHATASE-RELATED"/>
    <property type="match status" value="1"/>
</dbReference>
<dbReference type="HOGENOM" id="CLU_020880_2_2_1"/>
<dbReference type="EMBL" id="KN839857">
    <property type="protein sequence ID" value="KIJ62097.1"/>
    <property type="molecule type" value="Genomic_DNA"/>
</dbReference>
<dbReference type="AlphaFoldDB" id="A0A0C9WD13"/>
<proteinExistence type="predicted"/>
<gene>
    <name evidence="3" type="ORF">HYDPIDRAFT_94962</name>
</gene>
<keyword evidence="2" id="KW-1133">Transmembrane helix</keyword>
<dbReference type="InterPro" id="IPR029033">
    <property type="entry name" value="His_PPase_superfam"/>
</dbReference>
<organism evidence="3 4">
    <name type="scientific">Hydnomerulius pinastri MD-312</name>
    <dbReference type="NCBI Taxonomy" id="994086"/>
    <lineage>
        <taxon>Eukaryota</taxon>
        <taxon>Fungi</taxon>
        <taxon>Dikarya</taxon>
        <taxon>Basidiomycota</taxon>
        <taxon>Agaricomycotina</taxon>
        <taxon>Agaricomycetes</taxon>
        <taxon>Agaricomycetidae</taxon>
        <taxon>Boletales</taxon>
        <taxon>Boletales incertae sedis</taxon>
        <taxon>Leucogyrophana</taxon>
    </lineage>
</organism>
<dbReference type="OrthoDB" id="6509975at2759"/>
<sequence length="605" mass="65929">MAVPKRGLGVTHMAGSFVGGVVLCLAVQLAVFGRGCFVAESAAKGENRVGVYAPPWVGSTTVHNYPPPSPTNHYPELFPTDVGYPGGTPTGAEPALIVTAPSQPLQTGAAQLVAPAYTALPKSPSSPSRPQIPHERPFNLFRSWGNLSPWYSVPQGAFGIDEGPEPPSGCEIKGVHLLHRHGARYPTAWANYGGPATFAKRLHESAEEWEATGSLVFLNEWTYKLGEEVLTPFGRQQLYDLGVSTRLRYGFLLEDFTARDRLPVFRTESQDRMHASAINFALGFFGWPLEGKYEQVIMIEASGFNNTLAPYDTCPNAKAHGKADRSLAYVREWTGIYLEEARGRLQGDLRPASDGGSGFELEIEDVYRMQQMCAYETVALGYSKFCELFTEDEWEGFNYAMDLSFWYDSAFGSPVARVQGLGYLQELVSRLTHTPISSHNSSTNATLHGDERTWPVEDVLYVDATHEVVVLNVLTALNLTTLAATGPLPADHIPANRSFRVSDIAPFSTNVQFQLLSCPASDAPSLSPPADPTHIRILINDGPVPLSGIHTCPSSPSGLCPLPAFIEGQKETIRGVEWDWGCHGEWDVPGGGEWETAGGWYPGKA</sequence>
<keyword evidence="2" id="KW-0472">Membrane</keyword>
<dbReference type="InterPro" id="IPR000560">
    <property type="entry name" value="His_Pase_clade-2"/>
</dbReference>
<keyword evidence="2" id="KW-0812">Transmembrane</keyword>
<evidence type="ECO:0008006" key="5">
    <source>
        <dbReference type="Google" id="ProtNLM"/>
    </source>
</evidence>
<evidence type="ECO:0000256" key="1">
    <source>
        <dbReference type="ARBA" id="ARBA00022801"/>
    </source>
</evidence>
<dbReference type="Gene3D" id="3.40.50.1240">
    <property type="entry name" value="Phosphoglycerate mutase-like"/>
    <property type="match status" value="1"/>
</dbReference>
<dbReference type="CDD" id="cd07061">
    <property type="entry name" value="HP_HAP_like"/>
    <property type="match status" value="1"/>
</dbReference>
<dbReference type="InterPro" id="IPR033379">
    <property type="entry name" value="Acid_Pase_AS"/>
</dbReference>
<protein>
    <recommendedName>
        <fullName evidence="5">Acid phosphatase</fullName>
    </recommendedName>
</protein>
<dbReference type="Pfam" id="PF00328">
    <property type="entry name" value="His_Phos_2"/>
    <property type="match status" value="1"/>
</dbReference>
<evidence type="ECO:0000313" key="3">
    <source>
        <dbReference type="EMBL" id="KIJ62097.1"/>
    </source>
</evidence>
<accession>A0A0C9WD13</accession>
<evidence type="ECO:0000313" key="4">
    <source>
        <dbReference type="Proteomes" id="UP000053820"/>
    </source>
</evidence>
<keyword evidence="4" id="KW-1185">Reference proteome</keyword>
<dbReference type="SUPFAM" id="SSF53254">
    <property type="entry name" value="Phosphoglycerate mutase-like"/>
    <property type="match status" value="1"/>
</dbReference>
<dbReference type="PROSITE" id="PS00616">
    <property type="entry name" value="HIS_ACID_PHOSPHAT_1"/>
    <property type="match status" value="1"/>
</dbReference>
<dbReference type="Proteomes" id="UP000053820">
    <property type="component" value="Unassembled WGS sequence"/>
</dbReference>
<feature type="transmembrane region" description="Helical" evidence="2">
    <location>
        <begin position="12"/>
        <end position="32"/>
    </location>
</feature>